<accession>A0A517MV20</accession>
<dbReference type="InterPro" id="IPR013424">
    <property type="entry name" value="Ice-binding_C"/>
</dbReference>
<keyword evidence="3" id="KW-1185">Reference proteome</keyword>
<protein>
    <recommendedName>
        <fullName evidence="4">PEP-CTERM protein-sorting domain-containing protein</fullName>
    </recommendedName>
</protein>
<evidence type="ECO:0000313" key="2">
    <source>
        <dbReference type="EMBL" id="QDS98733.1"/>
    </source>
</evidence>
<evidence type="ECO:0000313" key="3">
    <source>
        <dbReference type="Proteomes" id="UP000319852"/>
    </source>
</evidence>
<keyword evidence="1" id="KW-0732">Signal</keyword>
<dbReference type="OrthoDB" id="273882at2"/>
<name>A0A517MV20_9BACT</name>
<reference evidence="2 3" key="1">
    <citation type="submission" date="2019-02" db="EMBL/GenBank/DDBJ databases">
        <title>Deep-cultivation of Planctomycetes and their phenomic and genomic characterization uncovers novel biology.</title>
        <authorList>
            <person name="Wiegand S."/>
            <person name="Jogler M."/>
            <person name="Boedeker C."/>
            <person name="Pinto D."/>
            <person name="Vollmers J."/>
            <person name="Rivas-Marin E."/>
            <person name="Kohn T."/>
            <person name="Peeters S.H."/>
            <person name="Heuer A."/>
            <person name="Rast P."/>
            <person name="Oberbeckmann S."/>
            <person name="Bunk B."/>
            <person name="Jeske O."/>
            <person name="Meyerdierks A."/>
            <person name="Storesund J.E."/>
            <person name="Kallscheuer N."/>
            <person name="Luecker S."/>
            <person name="Lage O.M."/>
            <person name="Pohl T."/>
            <person name="Merkel B.J."/>
            <person name="Hornburger P."/>
            <person name="Mueller R.-W."/>
            <person name="Bruemmer F."/>
            <person name="Labrenz M."/>
            <person name="Spormann A.M."/>
            <person name="Op den Camp H."/>
            <person name="Overmann J."/>
            <person name="Amann R."/>
            <person name="Jetten M.S.M."/>
            <person name="Mascher T."/>
            <person name="Medema M.H."/>
            <person name="Devos D.P."/>
            <person name="Kaster A.-K."/>
            <person name="Ovreas L."/>
            <person name="Rohde M."/>
            <person name="Galperin M.Y."/>
            <person name="Jogler C."/>
        </authorList>
    </citation>
    <scope>NUCLEOTIDE SEQUENCE [LARGE SCALE GENOMIC DNA]</scope>
    <source>
        <strain evidence="2 3">HG15A2</strain>
    </source>
</reference>
<organism evidence="2 3">
    <name type="scientific">Adhaeretor mobilis</name>
    <dbReference type="NCBI Taxonomy" id="1930276"/>
    <lineage>
        <taxon>Bacteria</taxon>
        <taxon>Pseudomonadati</taxon>
        <taxon>Planctomycetota</taxon>
        <taxon>Planctomycetia</taxon>
        <taxon>Pirellulales</taxon>
        <taxon>Lacipirellulaceae</taxon>
        <taxon>Adhaeretor</taxon>
    </lineage>
</organism>
<dbReference type="EMBL" id="CP036263">
    <property type="protein sequence ID" value="QDS98733.1"/>
    <property type="molecule type" value="Genomic_DNA"/>
</dbReference>
<dbReference type="KEGG" id="amob:HG15A2_20160"/>
<sequence length="287" mass="29736" precursor="true">MNKFFFTLALSISLIGSSINPATLFAQHSDVLVTNVGGQVAIGAASDIGNPDESFDLETIVFETIMVPGFEPPTPADYESEEPGFFALNGTSDAAELAALGASALPGNAGVSVSASSFSIGGATSTLFYWDGQGSVNFTPAPAGTTFSYSPATNFETTGPNGDMDGHPVYQLDASSGLPADGVYLVSPTVDVDGLATSDPFYSVLLADALIVDEDDEEAVEEALEALEEGLTTDAVVDFGGGVTKEFAFYEEAVEFVEETFAIPEPSTALLSLAAFGMLLAGRKQRS</sequence>
<evidence type="ECO:0000256" key="1">
    <source>
        <dbReference type="SAM" id="SignalP"/>
    </source>
</evidence>
<feature type="chain" id="PRO_5022014331" description="PEP-CTERM protein-sorting domain-containing protein" evidence="1">
    <location>
        <begin position="23"/>
        <end position="287"/>
    </location>
</feature>
<evidence type="ECO:0008006" key="4">
    <source>
        <dbReference type="Google" id="ProtNLM"/>
    </source>
</evidence>
<dbReference type="RefSeq" id="WP_145059963.1">
    <property type="nucleotide sequence ID" value="NZ_CP036263.1"/>
</dbReference>
<feature type="signal peptide" evidence="1">
    <location>
        <begin position="1"/>
        <end position="22"/>
    </location>
</feature>
<dbReference type="NCBIfam" id="TIGR02595">
    <property type="entry name" value="PEP_CTERM"/>
    <property type="match status" value="1"/>
</dbReference>
<proteinExistence type="predicted"/>
<dbReference type="AlphaFoldDB" id="A0A517MV20"/>
<dbReference type="Proteomes" id="UP000319852">
    <property type="component" value="Chromosome"/>
</dbReference>
<gene>
    <name evidence="2" type="ORF">HG15A2_20160</name>
</gene>